<reference evidence="4" key="2">
    <citation type="submission" date="2019-10" db="EMBL/GenBank/DDBJ databases">
        <title>A de novo genome assembly of a pear dwarfing rootstock.</title>
        <authorList>
            <person name="Wang F."/>
            <person name="Wang J."/>
            <person name="Li S."/>
            <person name="Zhang Y."/>
            <person name="Fang M."/>
            <person name="Ma L."/>
            <person name="Zhao Y."/>
            <person name="Jiang S."/>
        </authorList>
    </citation>
    <scope>NUCLEOTIDE SEQUENCE [LARGE SCALE GENOMIC DNA]</scope>
</reference>
<dbReference type="EMBL" id="SMOL01000458">
    <property type="protein sequence ID" value="KAB2613620.1"/>
    <property type="molecule type" value="Genomic_DNA"/>
</dbReference>
<comment type="caution">
    <text evidence="3">The sequence shown here is derived from an EMBL/GenBank/DDBJ whole genome shotgun (WGS) entry which is preliminary data.</text>
</comment>
<dbReference type="PANTHER" id="PTHR33831">
    <property type="entry name" value="GPI-ANCHORED PROTEIN"/>
    <property type="match status" value="1"/>
</dbReference>
<dbReference type="PANTHER" id="PTHR33831:SF8">
    <property type="entry name" value="SPARK DOMAIN-CONTAINING PROTEIN"/>
    <property type="match status" value="1"/>
</dbReference>
<dbReference type="Proteomes" id="UP000327157">
    <property type="component" value="Chromosome 9"/>
</dbReference>
<dbReference type="GO" id="GO:0005886">
    <property type="term" value="C:plasma membrane"/>
    <property type="evidence" value="ECO:0007669"/>
    <property type="project" value="TreeGrafter"/>
</dbReference>
<dbReference type="Pfam" id="PF26584">
    <property type="entry name" value="At1g61900"/>
    <property type="match status" value="1"/>
</dbReference>
<keyword evidence="4" id="KW-1185">Reference proteome</keyword>
<accession>A0A5N5GK22</accession>
<evidence type="ECO:0000313" key="4">
    <source>
        <dbReference type="Proteomes" id="UP000327157"/>
    </source>
</evidence>
<dbReference type="OrthoDB" id="1735494at2759"/>
<evidence type="ECO:0000259" key="2">
    <source>
        <dbReference type="Pfam" id="PF26584"/>
    </source>
</evidence>
<dbReference type="InterPro" id="IPR059003">
    <property type="entry name" value="At1g61900_C"/>
</dbReference>
<protein>
    <submittedName>
        <fullName evidence="3">GPI-anchored protein</fullName>
    </submittedName>
</protein>
<dbReference type="AlphaFoldDB" id="A0A5N5GK22"/>
<sequence>MMSITKTDCWAFFAPLLADVDLQCFCCVWFSVSSECANAISNETACCNAMDSYVSRLQEQSFITNLQALNCAASLGEKLLKANVSNVYNLCRINLKDFSLQEYGCLLPSLPSDATYDKTSGISFVCDLNDNIAAPWPSLSSESPSSCKKTNVVRNHNP</sequence>
<organism evidence="3 4">
    <name type="scientific">Pyrus ussuriensis x Pyrus communis</name>
    <dbReference type="NCBI Taxonomy" id="2448454"/>
    <lineage>
        <taxon>Eukaryota</taxon>
        <taxon>Viridiplantae</taxon>
        <taxon>Streptophyta</taxon>
        <taxon>Embryophyta</taxon>
        <taxon>Tracheophyta</taxon>
        <taxon>Spermatophyta</taxon>
        <taxon>Magnoliopsida</taxon>
        <taxon>eudicotyledons</taxon>
        <taxon>Gunneridae</taxon>
        <taxon>Pentapetalae</taxon>
        <taxon>rosids</taxon>
        <taxon>fabids</taxon>
        <taxon>Rosales</taxon>
        <taxon>Rosaceae</taxon>
        <taxon>Amygdaloideae</taxon>
        <taxon>Maleae</taxon>
        <taxon>Pyrus</taxon>
    </lineage>
</organism>
<gene>
    <name evidence="3" type="ORF">D8674_035936</name>
</gene>
<reference evidence="3 4" key="3">
    <citation type="submission" date="2019-11" db="EMBL/GenBank/DDBJ databases">
        <title>A de novo genome assembly of a pear dwarfing rootstock.</title>
        <authorList>
            <person name="Wang F."/>
            <person name="Wang J."/>
            <person name="Li S."/>
            <person name="Zhang Y."/>
            <person name="Fang M."/>
            <person name="Ma L."/>
            <person name="Zhao Y."/>
            <person name="Jiang S."/>
        </authorList>
    </citation>
    <scope>NUCLEOTIDE SEQUENCE [LARGE SCALE GENOMIC DNA]</scope>
    <source>
        <strain evidence="3">S2</strain>
        <tissue evidence="3">Leaf</tissue>
    </source>
</reference>
<feature type="domain" description="At1g61900-like C-terminal" evidence="2">
    <location>
        <begin position="31"/>
        <end position="92"/>
    </location>
</feature>
<name>A0A5N5GK22_9ROSA</name>
<proteinExistence type="predicted"/>
<evidence type="ECO:0000256" key="1">
    <source>
        <dbReference type="SAM" id="MobiDB-lite"/>
    </source>
</evidence>
<evidence type="ECO:0000313" key="3">
    <source>
        <dbReference type="EMBL" id="KAB2613620.1"/>
    </source>
</evidence>
<dbReference type="InterPro" id="IPR040336">
    <property type="entry name" value="At1g61900-like"/>
</dbReference>
<feature type="region of interest" description="Disordered" evidence="1">
    <location>
        <begin position="138"/>
        <end position="158"/>
    </location>
</feature>
<feature type="compositionally biased region" description="Polar residues" evidence="1">
    <location>
        <begin position="147"/>
        <end position="158"/>
    </location>
</feature>
<reference evidence="3 4" key="1">
    <citation type="submission" date="2019-09" db="EMBL/GenBank/DDBJ databases">
        <authorList>
            <person name="Ou C."/>
        </authorList>
    </citation>
    <scope>NUCLEOTIDE SEQUENCE [LARGE SCALE GENOMIC DNA]</scope>
    <source>
        <strain evidence="3">S2</strain>
        <tissue evidence="3">Leaf</tissue>
    </source>
</reference>